<dbReference type="InterPro" id="IPR007213">
    <property type="entry name" value="Ppm1/Ppm2/Tcmp"/>
</dbReference>
<comment type="catalytic activity">
    <reaction evidence="1">
        <text>7-[(3S)-3-amino-3-carboxypropyl]wyosine(37) in tRNA(Phe) + S-adenosyl-L-methionine = 7-[(3S)-(3-amino-3-methoxycarbonyl)propyl]wyosine(37) in tRNA(Phe) + S-adenosyl-L-homocysteine</text>
        <dbReference type="Rhea" id="RHEA:36903"/>
        <dbReference type="Rhea" id="RHEA-COMP:10379"/>
        <dbReference type="Rhea" id="RHEA-COMP:11844"/>
        <dbReference type="ChEBI" id="CHEBI:57856"/>
        <dbReference type="ChEBI" id="CHEBI:59789"/>
        <dbReference type="ChEBI" id="CHEBI:73543"/>
        <dbReference type="ChEBI" id="CHEBI:74275"/>
        <dbReference type="EC" id="2.1.1.290"/>
    </reaction>
</comment>
<dbReference type="InterPro" id="IPR029063">
    <property type="entry name" value="SAM-dependent_MTases_sf"/>
</dbReference>
<comment type="pathway">
    <text evidence="2">tRNA modification; wybutosine-tRNA(Phe) biosynthesis.</text>
</comment>
<dbReference type="EMBL" id="LT635757">
    <property type="protein sequence ID" value="SGZ50563.1"/>
    <property type="molecule type" value="Genomic_DNA"/>
</dbReference>
<dbReference type="GO" id="GO:0008175">
    <property type="term" value="F:tRNA methyltransferase activity"/>
    <property type="evidence" value="ECO:0007669"/>
    <property type="project" value="TreeGrafter"/>
</dbReference>
<evidence type="ECO:0000256" key="1">
    <source>
        <dbReference type="ARBA" id="ARBA00001806"/>
    </source>
</evidence>
<keyword evidence="10" id="KW-0819">tRNA processing</keyword>
<proteinExistence type="inferred from homology"/>
<dbReference type="Gene3D" id="3.40.50.150">
    <property type="entry name" value="Vaccinia Virus protein VP39"/>
    <property type="match status" value="1"/>
</dbReference>
<sequence length="656" mass="74535">MAKQDPAVIAAQNRHKIEKDKRRKHYHDLQVQGTNNSSIVSKRSVEKIYNPIMEPESKEWFKHFVPKAKRRSPAINRGYWIRMESIKQMIFRILEQYSHVRVINLGCGFDPLPFQLLAEKYEKFEFFDFDYPELVQRKMGMIKESPEIIDVIGELLDVPDMKDLGVFMATKSYKLIGCDLKNTTKYKQQITQLCKGDGASIFIAEVSLAYMKPEHANPVVEILSELPNSHFLVLEQIMPSGEDHFFAQKMLYHFDHLRSPLQCVQEYSTKDKQRKRFQQYYPNVTVVDMFESWQQLVLEAKKKMIDRVEHFDEWEEFIVFCQHYVVIHATNSKNTILVESTDDIIENLSLESTPQFSMTLVENEKPLELKFPAACASSNGVHVHGGMWQTRNDVLLRLQEAEFSPIEVEERPQARMCHTLTSLQDGRLLLVGGRTRPGTVLDDVWILNENEQLWTQLSTLDDLDLTRHSAVALSPGCVLLFSNGRFVLLTVDAHNTLTTSTLVTTDVVPNVKSCGLSYDPETKTGYIVGGVSNAIAPSINDTIFKFSVDLDTKTISLKTVCNSKQTARIGCVTHIINGKLYIIGGIGQTLTDQNTTVLVMNTFSKKIQGVRISDEIWKTYPALVGFQLAGSTLVGGGAVCYSFGSVYNPTYHVEFT</sequence>
<comment type="similarity">
    <text evidence="3">Belongs to the methyltransferase superfamily. LCMT family.</text>
</comment>
<evidence type="ECO:0000256" key="3">
    <source>
        <dbReference type="ARBA" id="ARBA00010703"/>
    </source>
</evidence>
<keyword evidence="15" id="KW-1185">Reference proteome</keyword>
<dbReference type="GO" id="GO:0031591">
    <property type="term" value="P:wybutosine biosynthetic process"/>
    <property type="evidence" value="ECO:0007669"/>
    <property type="project" value="TreeGrafter"/>
</dbReference>
<comment type="catalytic activity">
    <reaction evidence="13">
        <text>7-[(3S)-(3-amino-3-methoxycarbonyl)propyl]wyosine(37) in tRNA(Phe) + S-adenosyl-L-methionine + CO2 = wybutosine(37) in tRNA(Phe) + S-adenosyl-L-homocysteine + 2 H(+)</text>
        <dbReference type="Rhea" id="RHEA:37119"/>
        <dbReference type="Rhea" id="RHEA-COMP:11844"/>
        <dbReference type="Rhea" id="RHEA-COMP:11847"/>
        <dbReference type="ChEBI" id="CHEBI:15378"/>
        <dbReference type="ChEBI" id="CHEBI:16526"/>
        <dbReference type="ChEBI" id="CHEBI:57856"/>
        <dbReference type="ChEBI" id="CHEBI:59789"/>
        <dbReference type="ChEBI" id="CHEBI:73544"/>
        <dbReference type="ChEBI" id="CHEBI:74275"/>
        <dbReference type="EC" id="2.3.1.231"/>
    </reaction>
</comment>
<evidence type="ECO:0000256" key="13">
    <source>
        <dbReference type="ARBA" id="ARBA00049250"/>
    </source>
</evidence>
<evidence type="ECO:0000313" key="14">
    <source>
        <dbReference type="EMBL" id="SGZ50563.1"/>
    </source>
</evidence>
<accession>A0A1L0BHH5</accession>
<dbReference type="GO" id="GO:0030488">
    <property type="term" value="P:tRNA methylation"/>
    <property type="evidence" value="ECO:0007669"/>
    <property type="project" value="TreeGrafter"/>
</dbReference>
<dbReference type="Gene3D" id="2.120.10.80">
    <property type="entry name" value="Kelch-type beta propeller"/>
    <property type="match status" value="1"/>
</dbReference>
<evidence type="ECO:0000256" key="2">
    <source>
        <dbReference type="ARBA" id="ARBA00004797"/>
    </source>
</evidence>
<keyword evidence="7" id="KW-0489">Methyltransferase</keyword>
<evidence type="ECO:0000256" key="11">
    <source>
        <dbReference type="ARBA" id="ARBA00029750"/>
    </source>
</evidence>
<dbReference type="EC" id="2.3.1.231" evidence="4"/>
<dbReference type="PANTHER" id="PTHR46529:SF1">
    <property type="entry name" value="TRNA WYBUTOSINE-SYNTHESIZING PROTEIN 4"/>
    <property type="match status" value="1"/>
</dbReference>
<keyword evidence="8" id="KW-0808">Transferase</keyword>
<evidence type="ECO:0000256" key="8">
    <source>
        <dbReference type="ARBA" id="ARBA00022679"/>
    </source>
</evidence>
<dbReference type="OrthoDB" id="47172at2759"/>
<evidence type="ECO:0000256" key="12">
    <source>
        <dbReference type="ARBA" id="ARBA00030847"/>
    </source>
</evidence>
<dbReference type="InterPro" id="IPR015915">
    <property type="entry name" value="Kelch-typ_b-propeller"/>
</dbReference>
<evidence type="ECO:0000256" key="7">
    <source>
        <dbReference type="ARBA" id="ARBA00022603"/>
    </source>
</evidence>
<organism evidence="14 15">
    <name type="scientific">Sungouiella intermedia</name>
    <dbReference type="NCBI Taxonomy" id="45354"/>
    <lineage>
        <taxon>Eukaryota</taxon>
        <taxon>Fungi</taxon>
        <taxon>Dikarya</taxon>
        <taxon>Ascomycota</taxon>
        <taxon>Saccharomycotina</taxon>
        <taxon>Pichiomycetes</taxon>
        <taxon>Metschnikowiaceae</taxon>
        <taxon>Sungouiella</taxon>
    </lineage>
</organism>
<dbReference type="AlphaFoldDB" id="A0A1L0BHH5"/>
<dbReference type="PANTHER" id="PTHR46529">
    <property type="entry name" value="TRNA WYBUTOSINE-SYNTHESIZING PROTEIN 4"/>
    <property type="match status" value="1"/>
</dbReference>
<evidence type="ECO:0000256" key="9">
    <source>
        <dbReference type="ARBA" id="ARBA00022691"/>
    </source>
</evidence>
<dbReference type="SUPFAM" id="SSF117281">
    <property type="entry name" value="Kelch motif"/>
    <property type="match status" value="1"/>
</dbReference>
<evidence type="ECO:0000256" key="5">
    <source>
        <dbReference type="ARBA" id="ARBA00012779"/>
    </source>
</evidence>
<protein>
    <recommendedName>
        <fullName evidence="6">tRNA wybutosine-synthesizing protein 4</fullName>
        <ecNumber evidence="5">2.1.1.290</ecNumber>
        <ecNumber evidence="4">2.3.1.231</ecNumber>
    </recommendedName>
    <alternativeName>
        <fullName evidence="12">tRNA(Phe) (7-(3-amino-3-(methoxycarbonyl)propyl)wyosine(37)-N)-methoxycarbonyltransferase</fullName>
    </alternativeName>
    <alternativeName>
        <fullName evidence="11">tRNA(Phe) (7-(3-amino-3-carboxypropyl)wyosine(37)-O)-methyltransferase</fullName>
    </alternativeName>
</protein>
<dbReference type="Pfam" id="PF13418">
    <property type="entry name" value="Beta-prop_TYW4"/>
    <property type="match status" value="1"/>
</dbReference>
<name>A0A1L0BHH5_9ASCO</name>
<dbReference type="UniPathway" id="UPA00375"/>
<gene>
    <name evidence="14" type="ORF">SAMEA4029010_CIC11G00000005697</name>
</gene>
<evidence type="ECO:0000256" key="6">
    <source>
        <dbReference type="ARBA" id="ARBA00018045"/>
    </source>
</evidence>
<evidence type="ECO:0000256" key="4">
    <source>
        <dbReference type="ARBA" id="ARBA00012155"/>
    </source>
</evidence>
<dbReference type="STRING" id="45354.A0A1L0BHH5"/>
<dbReference type="SUPFAM" id="SSF53335">
    <property type="entry name" value="S-adenosyl-L-methionine-dependent methyltransferases"/>
    <property type="match status" value="1"/>
</dbReference>
<keyword evidence="9" id="KW-0949">S-adenosyl-L-methionine</keyword>
<reference evidence="14 15" key="1">
    <citation type="submission" date="2016-10" db="EMBL/GenBank/DDBJ databases">
        <authorList>
            <person name="de Groot N.N."/>
        </authorList>
    </citation>
    <scope>NUCLEOTIDE SEQUENCE [LARGE SCALE GENOMIC DNA]</scope>
    <source>
        <strain evidence="14 15">CBS 141442</strain>
    </source>
</reference>
<evidence type="ECO:0000313" key="15">
    <source>
        <dbReference type="Proteomes" id="UP000182334"/>
    </source>
</evidence>
<evidence type="ECO:0000256" key="10">
    <source>
        <dbReference type="ARBA" id="ARBA00022694"/>
    </source>
</evidence>
<dbReference type="EC" id="2.1.1.290" evidence="5"/>
<dbReference type="Pfam" id="PF04072">
    <property type="entry name" value="LCM"/>
    <property type="match status" value="1"/>
</dbReference>
<dbReference type="Proteomes" id="UP000182334">
    <property type="component" value="Chromosome II"/>
</dbReference>